<evidence type="ECO:0000256" key="4">
    <source>
        <dbReference type="SAM" id="Coils"/>
    </source>
</evidence>
<dbReference type="EMBL" id="RBNJ01014010">
    <property type="protein sequence ID" value="RUS25076.1"/>
    <property type="molecule type" value="Genomic_DNA"/>
</dbReference>
<evidence type="ECO:0000313" key="7">
    <source>
        <dbReference type="Proteomes" id="UP000274822"/>
    </source>
</evidence>
<evidence type="ECO:0000256" key="1">
    <source>
        <dbReference type="ARBA" id="ARBA00022679"/>
    </source>
</evidence>
<keyword evidence="5" id="KW-0472">Membrane</keyword>
<feature type="transmembrane region" description="Helical" evidence="5">
    <location>
        <begin position="15"/>
        <end position="36"/>
    </location>
</feature>
<dbReference type="Proteomes" id="UP000274822">
    <property type="component" value="Unassembled WGS sequence"/>
</dbReference>
<evidence type="ECO:0000256" key="5">
    <source>
        <dbReference type="SAM" id="Phobius"/>
    </source>
</evidence>
<gene>
    <name evidence="6" type="ORF">BC938DRAFT_472660</name>
</gene>
<keyword evidence="5" id="KW-1133">Transmembrane helix</keyword>
<keyword evidence="1" id="KW-0808">Transferase</keyword>
<keyword evidence="2" id="KW-0294">Fucose metabolism</keyword>
<feature type="coiled-coil region" evidence="4">
    <location>
        <begin position="514"/>
        <end position="541"/>
    </location>
</feature>
<evidence type="ECO:0000256" key="2">
    <source>
        <dbReference type="ARBA" id="ARBA00023253"/>
    </source>
</evidence>
<evidence type="ECO:0000313" key="6">
    <source>
        <dbReference type="EMBL" id="RUS25076.1"/>
    </source>
</evidence>
<keyword evidence="5" id="KW-0812">Transmembrane</keyword>
<keyword evidence="3" id="KW-0119">Carbohydrate metabolism</keyword>
<protein>
    <recommendedName>
        <fullName evidence="8">GDP-fucose protein O-fucosyltransferase-domain-containing protein</fullName>
    </recommendedName>
</protein>
<sequence length="629" mass="71493">MAAYKSLIHPSPRHILIYLPVAAIFMLIFVGLRVSFDDTPLRETTRGPGRVAAEKHAAHAETTRGSGRVAAEKHAAHAHQRPANVRVSTQLEGAKVHHDRFLLLNFMTHLGLNNLSARELVWCMVKGGLAGMNLLTVVVHMGGSCRYEIEHHAYFAALMNRTLIVPTHLHMRGCYHIGLCTIEGHRVKDKSDQEATQNNWGMPITNFFDLAHLSQHIKVITIAEFLQLQLDRNPTLHNIPAALASYNILDDLANRGHYIERYVPDLTFQSVNMFAYLHCQQEGVLTIDDTSPILNLFRSRLPPHSPARPEDTARDLLELDDIVEAPIWGFIDIPSMTIDQEYNMTVQVLPPREWRARDPNHDWINPTKLSVDPQRKSRGANYLGYPSPVAVTGLRQRFSMPDLHNVQILHLDGKSHDYGHHPILFSSLEGRRLYDNVVLDWVRYAKPVWDAYEYAKDKMDWKVGGRPYLTFHIRRGDFNKYGWNGPSLPDPKNLIAAYQRTVADLNLKYKTMILDKWDADRKDAARRLAEWESAVSDAEDNVQQGYPPIPTPARPPAFNEPSPLPLSPYTFIATDEDNLDTIASLSALNGTFLFDLLADGHDGDKENFYDHFYHFTAFGDWLGMVDQLM</sequence>
<dbReference type="InterPro" id="IPR019378">
    <property type="entry name" value="GDP-Fuc_O-FucTrfase"/>
</dbReference>
<dbReference type="Pfam" id="PF10250">
    <property type="entry name" value="O-FucT"/>
    <property type="match status" value="1"/>
</dbReference>
<proteinExistence type="predicted"/>
<reference evidence="6 7" key="1">
    <citation type="journal article" date="2018" name="New Phytol.">
        <title>Phylogenomics of Endogonaceae and evolution of mycorrhizas within Mucoromycota.</title>
        <authorList>
            <person name="Chang Y."/>
            <person name="Desiro A."/>
            <person name="Na H."/>
            <person name="Sandor L."/>
            <person name="Lipzen A."/>
            <person name="Clum A."/>
            <person name="Barry K."/>
            <person name="Grigoriev I.V."/>
            <person name="Martin F.M."/>
            <person name="Stajich J.E."/>
            <person name="Smith M.E."/>
            <person name="Bonito G."/>
            <person name="Spatafora J.W."/>
        </authorList>
    </citation>
    <scope>NUCLEOTIDE SEQUENCE [LARGE SCALE GENOMIC DNA]</scope>
    <source>
        <strain evidence="6 7">AD002</strain>
    </source>
</reference>
<keyword evidence="7" id="KW-1185">Reference proteome</keyword>
<comment type="caution">
    <text evidence="6">The sequence shown here is derived from an EMBL/GenBank/DDBJ whole genome shotgun (WGS) entry which is preliminary data.</text>
</comment>
<evidence type="ECO:0008006" key="8">
    <source>
        <dbReference type="Google" id="ProtNLM"/>
    </source>
</evidence>
<keyword evidence="4" id="KW-0175">Coiled coil</keyword>
<name>A0A433Q5M9_9FUNG</name>
<accession>A0A433Q5M9</accession>
<evidence type="ECO:0000256" key="3">
    <source>
        <dbReference type="ARBA" id="ARBA00023277"/>
    </source>
</evidence>
<organism evidence="6 7">
    <name type="scientific">Jimgerdemannia flammicorona</name>
    <dbReference type="NCBI Taxonomy" id="994334"/>
    <lineage>
        <taxon>Eukaryota</taxon>
        <taxon>Fungi</taxon>
        <taxon>Fungi incertae sedis</taxon>
        <taxon>Mucoromycota</taxon>
        <taxon>Mucoromycotina</taxon>
        <taxon>Endogonomycetes</taxon>
        <taxon>Endogonales</taxon>
        <taxon>Endogonaceae</taxon>
        <taxon>Jimgerdemannia</taxon>
    </lineage>
</organism>
<dbReference type="AlphaFoldDB" id="A0A433Q5M9"/>